<reference evidence="1 2" key="1">
    <citation type="submission" date="2019-11" db="EMBL/GenBank/DDBJ databases">
        <title>Eggerthellaceae novel genus isolated from the rectal contents of marmort.</title>
        <authorList>
            <person name="Zhang G."/>
        </authorList>
    </citation>
    <scope>NUCLEOTIDE SEQUENCE [LARGE SCALE GENOMIC DNA]</scope>
    <source>
        <strain evidence="2">zg-886</strain>
    </source>
</reference>
<dbReference type="RefSeq" id="WP_166338406.1">
    <property type="nucleotide sequence ID" value="NZ_WPCR01000002.1"/>
</dbReference>
<gene>
    <name evidence="1" type="ORF">GMI68_01730</name>
</gene>
<proteinExistence type="predicted"/>
<keyword evidence="2" id="KW-1185">Reference proteome</keyword>
<evidence type="ECO:0008006" key="3">
    <source>
        <dbReference type="Google" id="ProtNLM"/>
    </source>
</evidence>
<dbReference type="EMBL" id="WPCR01000002">
    <property type="protein sequence ID" value="NHM13501.1"/>
    <property type="molecule type" value="Genomic_DNA"/>
</dbReference>
<protein>
    <recommendedName>
        <fullName evidence="3">PH domain-containing protein</fullName>
    </recommendedName>
</protein>
<accession>A0ABX0IFD7</accession>
<comment type="caution">
    <text evidence="1">The sequence shown here is derived from an EMBL/GenBank/DDBJ whole genome shotgun (WGS) entry which is preliminary data.</text>
</comment>
<evidence type="ECO:0000313" key="1">
    <source>
        <dbReference type="EMBL" id="NHM13501.1"/>
    </source>
</evidence>
<evidence type="ECO:0000313" key="2">
    <source>
        <dbReference type="Proteomes" id="UP000636394"/>
    </source>
</evidence>
<organism evidence="1 2">
    <name type="scientific">Xiamenia xianingshaonis</name>
    <dbReference type="NCBI Taxonomy" id="2682776"/>
    <lineage>
        <taxon>Bacteria</taxon>
        <taxon>Bacillati</taxon>
        <taxon>Actinomycetota</taxon>
        <taxon>Coriobacteriia</taxon>
        <taxon>Eggerthellales</taxon>
        <taxon>Eggerthellaceae</taxon>
        <taxon>Xiamenia</taxon>
    </lineage>
</organism>
<dbReference type="Proteomes" id="UP000636394">
    <property type="component" value="Unassembled WGS sequence"/>
</dbReference>
<name>A0ABX0IFD7_9ACTN</name>
<sequence>MPPNSESEEDSQHRNDEEWIKAIAKAVAFGAEEAEGGRTNFEVARDEALDLLRSHKKHAPANPEGLAEVAAALAVFNGKTKPSDDDMKTAELTSPPY</sequence>